<dbReference type="CDD" id="cd02238">
    <property type="entry name" value="cupin_KdgF"/>
    <property type="match status" value="1"/>
</dbReference>
<dbReference type="InterPro" id="IPR052535">
    <property type="entry name" value="Bacilysin_H2HPP_isomerase"/>
</dbReference>
<protein>
    <recommendedName>
        <fullName evidence="1">Cupin type-2 domain-containing protein</fullName>
    </recommendedName>
</protein>
<accession>A0AA37WFJ9</accession>
<reference evidence="2" key="2">
    <citation type="submission" date="2023-01" db="EMBL/GenBank/DDBJ databases">
        <title>Draft genome sequence of Portibacter lacus strain NBRC 108769.</title>
        <authorList>
            <person name="Sun Q."/>
            <person name="Mori K."/>
        </authorList>
    </citation>
    <scope>NUCLEOTIDE SEQUENCE</scope>
    <source>
        <strain evidence="2">NBRC 108769</strain>
    </source>
</reference>
<sequence length="111" mass="12515">MDYNIFKNIADIKDFKVIDGIVGKIIHTDKMSMSFFNISKGAVLPEHHHIHEQTSFIQEGEFQFTVNGETRIVTAGNYINIAADVPHSAVALTDCKVIDVFVPCREDYKSK</sequence>
<gene>
    <name evidence="2" type="ORF">GCM10007940_23590</name>
</gene>
<dbReference type="Gene3D" id="2.60.120.10">
    <property type="entry name" value="Jelly Rolls"/>
    <property type="match status" value="1"/>
</dbReference>
<dbReference type="PANTHER" id="PTHR40112:SF1">
    <property type="entry name" value="H2HPP ISOMERASE"/>
    <property type="match status" value="1"/>
</dbReference>
<name>A0AA37WFJ9_9BACT</name>
<dbReference type="InterPro" id="IPR025499">
    <property type="entry name" value="KdgF"/>
</dbReference>
<dbReference type="PANTHER" id="PTHR40112">
    <property type="entry name" value="H2HPP ISOMERASE"/>
    <property type="match status" value="1"/>
</dbReference>
<dbReference type="Proteomes" id="UP001156666">
    <property type="component" value="Unassembled WGS sequence"/>
</dbReference>
<dbReference type="Pfam" id="PF07883">
    <property type="entry name" value="Cupin_2"/>
    <property type="match status" value="1"/>
</dbReference>
<organism evidence="2 3">
    <name type="scientific">Portibacter lacus</name>
    <dbReference type="NCBI Taxonomy" id="1099794"/>
    <lineage>
        <taxon>Bacteria</taxon>
        <taxon>Pseudomonadati</taxon>
        <taxon>Bacteroidota</taxon>
        <taxon>Saprospiria</taxon>
        <taxon>Saprospirales</taxon>
        <taxon>Haliscomenobacteraceae</taxon>
        <taxon>Portibacter</taxon>
    </lineage>
</organism>
<reference evidence="2" key="1">
    <citation type="journal article" date="2014" name="Int. J. Syst. Evol. Microbiol.">
        <title>Complete genome sequence of Corynebacterium casei LMG S-19264T (=DSM 44701T), isolated from a smear-ripened cheese.</title>
        <authorList>
            <consortium name="US DOE Joint Genome Institute (JGI-PGF)"/>
            <person name="Walter F."/>
            <person name="Albersmeier A."/>
            <person name="Kalinowski J."/>
            <person name="Ruckert C."/>
        </authorList>
    </citation>
    <scope>NUCLEOTIDE SEQUENCE</scope>
    <source>
        <strain evidence="2">NBRC 108769</strain>
    </source>
</reference>
<dbReference type="AlphaFoldDB" id="A0AA37WFJ9"/>
<evidence type="ECO:0000313" key="3">
    <source>
        <dbReference type="Proteomes" id="UP001156666"/>
    </source>
</evidence>
<comment type="caution">
    <text evidence="2">The sequence shown here is derived from an EMBL/GenBank/DDBJ whole genome shotgun (WGS) entry which is preliminary data.</text>
</comment>
<dbReference type="InterPro" id="IPR011051">
    <property type="entry name" value="RmlC_Cupin_sf"/>
</dbReference>
<dbReference type="EMBL" id="BSOH01000014">
    <property type="protein sequence ID" value="GLR17744.1"/>
    <property type="molecule type" value="Genomic_DNA"/>
</dbReference>
<dbReference type="SUPFAM" id="SSF51182">
    <property type="entry name" value="RmlC-like cupins"/>
    <property type="match status" value="1"/>
</dbReference>
<evidence type="ECO:0000259" key="1">
    <source>
        <dbReference type="Pfam" id="PF07883"/>
    </source>
</evidence>
<dbReference type="InterPro" id="IPR013096">
    <property type="entry name" value="Cupin_2"/>
</dbReference>
<keyword evidence="3" id="KW-1185">Reference proteome</keyword>
<dbReference type="PIRSF" id="PIRSF029883">
    <property type="entry name" value="KdgF"/>
    <property type="match status" value="1"/>
</dbReference>
<feature type="domain" description="Cupin type-2" evidence="1">
    <location>
        <begin position="35"/>
        <end position="101"/>
    </location>
</feature>
<evidence type="ECO:0000313" key="2">
    <source>
        <dbReference type="EMBL" id="GLR17744.1"/>
    </source>
</evidence>
<dbReference type="RefSeq" id="WP_235291425.1">
    <property type="nucleotide sequence ID" value="NZ_BSOH01000014.1"/>
</dbReference>
<dbReference type="InterPro" id="IPR014710">
    <property type="entry name" value="RmlC-like_jellyroll"/>
</dbReference>
<proteinExistence type="predicted"/>